<evidence type="ECO:0000256" key="7">
    <source>
        <dbReference type="SAM" id="MobiDB-lite"/>
    </source>
</evidence>
<dbReference type="Gene3D" id="3.80.10.10">
    <property type="entry name" value="Ribonuclease Inhibitor"/>
    <property type="match status" value="2"/>
</dbReference>
<dbReference type="Pfam" id="PF25357">
    <property type="entry name" value="PH_S11IP"/>
    <property type="match status" value="1"/>
</dbReference>
<evidence type="ECO:0000259" key="10">
    <source>
        <dbReference type="Pfam" id="PF25357"/>
    </source>
</evidence>
<dbReference type="Pfam" id="PF23142">
    <property type="entry name" value="PH_PLEKHM2"/>
    <property type="match status" value="1"/>
</dbReference>
<evidence type="ECO:0000259" key="8">
    <source>
        <dbReference type="Pfam" id="PF15904"/>
    </source>
</evidence>
<feature type="region of interest" description="Disordered" evidence="7">
    <location>
        <begin position="517"/>
        <end position="547"/>
    </location>
</feature>
<feature type="region of interest" description="Disordered" evidence="7">
    <location>
        <begin position="880"/>
        <end position="902"/>
    </location>
</feature>
<dbReference type="InterPro" id="IPR032675">
    <property type="entry name" value="LRR_dom_sf"/>
</dbReference>
<reference evidence="11" key="2">
    <citation type="submission" date="2023-05" db="EMBL/GenBank/DDBJ databases">
        <authorList>
            <person name="Fouks B."/>
        </authorList>
    </citation>
    <scope>NUCLEOTIDE SEQUENCE</scope>
    <source>
        <strain evidence="11">Stay&amp;Tobe</strain>
        <tissue evidence="11">Testes</tissue>
    </source>
</reference>
<dbReference type="InterPro" id="IPR031782">
    <property type="entry name" value="LIP1_N"/>
</dbReference>
<feature type="region of interest" description="Disordered" evidence="7">
    <location>
        <begin position="927"/>
        <end position="948"/>
    </location>
</feature>
<reference evidence="11" key="1">
    <citation type="journal article" date="2023" name="IScience">
        <title>Live-bearing cockroach genome reveals convergent evolutionary mechanisms linked to viviparity in insects and beyond.</title>
        <authorList>
            <person name="Fouks B."/>
            <person name="Harrison M.C."/>
            <person name="Mikhailova A.A."/>
            <person name="Marchal E."/>
            <person name="English S."/>
            <person name="Carruthers M."/>
            <person name="Jennings E.C."/>
            <person name="Chiamaka E.L."/>
            <person name="Frigard R.A."/>
            <person name="Pippel M."/>
            <person name="Attardo G.M."/>
            <person name="Benoit J.B."/>
            <person name="Bornberg-Bauer E."/>
            <person name="Tobe S.S."/>
        </authorList>
    </citation>
    <scope>NUCLEOTIDE SEQUENCE</scope>
    <source>
        <strain evidence="11">Stay&amp;Tobe</strain>
    </source>
</reference>
<dbReference type="InterPro" id="IPR057288">
    <property type="entry name" value="PH_PLEKHM2"/>
</dbReference>
<proteinExistence type="inferred from homology"/>
<protein>
    <recommendedName>
        <fullName evidence="3">Serine/threonine-protein kinase 11-interacting protein</fullName>
    </recommendedName>
</protein>
<comment type="caution">
    <text evidence="11">The sequence shown here is derived from an EMBL/GenBank/DDBJ whole genome shotgun (WGS) entry which is preliminary data.</text>
</comment>
<dbReference type="EMBL" id="JASPKZ010003443">
    <property type="protein sequence ID" value="KAJ9593403.1"/>
    <property type="molecule type" value="Genomic_DNA"/>
</dbReference>
<organism evidence="11 12">
    <name type="scientific">Diploptera punctata</name>
    <name type="common">Pacific beetle cockroach</name>
    <dbReference type="NCBI Taxonomy" id="6984"/>
    <lineage>
        <taxon>Eukaryota</taxon>
        <taxon>Metazoa</taxon>
        <taxon>Ecdysozoa</taxon>
        <taxon>Arthropoda</taxon>
        <taxon>Hexapoda</taxon>
        <taxon>Insecta</taxon>
        <taxon>Pterygota</taxon>
        <taxon>Neoptera</taxon>
        <taxon>Polyneoptera</taxon>
        <taxon>Dictyoptera</taxon>
        <taxon>Blattodea</taxon>
        <taxon>Blaberoidea</taxon>
        <taxon>Blaberidae</taxon>
        <taxon>Diplopterinae</taxon>
        <taxon>Diploptera</taxon>
    </lineage>
</organism>
<evidence type="ECO:0000313" key="11">
    <source>
        <dbReference type="EMBL" id="KAJ9593403.1"/>
    </source>
</evidence>
<sequence length="1019" mass="113698">MNDLSSLASLLRENGDKVINGKSKLSLTVTLLKHLNEAFTVLIDNSENLNISLQTTSKNISRDEMYRDTEFLYDFVQKTVSLKLTSSAPNVTTEEMLSVSKFKNIKYLELRKVPVHTLRGIQSIRAQLQSVVCIRSIKRLEDLLLDCGADHSSGFVWSDLREAVFSYNGIELLSRCLEFTPWLQILDLSHNRITCADQIDCLPNLKYLNLSYNLLETIPAIHKDACRKLQVLVIKNNYIENLSGVLGLESLLELDLSCNCLSNHESLNPLLHLPALTWLSLEGNPISFHPLHRTFTAHHLHNSAATGKFLLDRFPLSKSERLAVGSSNGAVQCRPSLLDDSSYAGSSSASEKTLVAEKSTKHQQIQGSKKSNKVREAIISEHDADDQVALLSTSVTTSSIDLSTDHLETKKQIETIREKFGEDNWLHSHAGSCVQDVLGLHKTIPVPSPIDIILGRSFDASNTNVEKVADNTAHNSPSVLPVLEKYKSEVSDSINIQTPSSELTKEKHSSLISDEPFREELSQHAEEDDVDEKEEEDEEEEEDEDEEHLYLVQKYKAGVQNGSKFFFIVTGGWLKEKEALSGKTREKWTTSSLMSCVRTGKEHDNAIVQLTFDTIRRDRQERTYIMDENDAQRLVRMLSEVLESRSLTDMNQIVYRCMKCSTQFSQEIHPKRMENKTLTCPTCNSTLVIEMDEIPLPSCQKENRGEKSKMNEESGLIASRITSSPSQSSIGKSGIGAVSDIGVSTVTGGRDRLQVTAIVHYSEAQQPPSCSAASFDPFTNSPNNIGDSVRRWDSDIEIISNPSQSSIEVLDEQTRLQGYSTPGRKRSSEERQIVSITVPSYQSSDRSNPMISLPGLTESSSSGSFTDSICTTYELQSSSLPTRQGNIPRVEEDESSNSLFPLHGKSIDPQTNYAILLEGLMQDVGSKLSSKPSDKGSESFNNKKESDSNKVNYSYTDFTIVDHRVKLFLYLHIFQEEGEEFSYLIRAHLMDSTSGLSFPGLLVASTINLYLLKITGEEG</sequence>
<feature type="compositionally biased region" description="Acidic residues" evidence="7">
    <location>
        <begin position="526"/>
        <end position="547"/>
    </location>
</feature>
<dbReference type="PROSITE" id="PS51450">
    <property type="entry name" value="LRR"/>
    <property type="match status" value="3"/>
</dbReference>
<dbReference type="InterPro" id="IPR025875">
    <property type="entry name" value="Leu-rich_rpt_4"/>
</dbReference>
<dbReference type="Proteomes" id="UP001233999">
    <property type="component" value="Unassembled WGS sequence"/>
</dbReference>
<comment type="subcellular location">
    <subcellularLocation>
        <location evidence="1">Cytoplasm</location>
    </subcellularLocation>
</comment>
<evidence type="ECO:0000256" key="3">
    <source>
        <dbReference type="ARBA" id="ARBA00020683"/>
    </source>
</evidence>
<evidence type="ECO:0000256" key="2">
    <source>
        <dbReference type="ARBA" id="ARBA00008771"/>
    </source>
</evidence>
<feature type="region of interest" description="Disordered" evidence="7">
    <location>
        <begin position="350"/>
        <end position="373"/>
    </location>
</feature>
<dbReference type="Pfam" id="PF12799">
    <property type="entry name" value="LRR_4"/>
    <property type="match status" value="1"/>
</dbReference>
<evidence type="ECO:0000256" key="1">
    <source>
        <dbReference type="ARBA" id="ARBA00004496"/>
    </source>
</evidence>
<keyword evidence="5" id="KW-0433">Leucine-rich repeat</keyword>
<accession>A0AAD8A6T0</accession>
<keyword evidence="12" id="KW-1185">Reference proteome</keyword>
<evidence type="ECO:0000313" key="12">
    <source>
        <dbReference type="Proteomes" id="UP001233999"/>
    </source>
</evidence>
<evidence type="ECO:0000256" key="4">
    <source>
        <dbReference type="ARBA" id="ARBA00022490"/>
    </source>
</evidence>
<dbReference type="AlphaFoldDB" id="A0AAD8A6T0"/>
<evidence type="ECO:0000259" key="9">
    <source>
        <dbReference type="Pfam" id="PF23142"/>
    </source>
</evidence>
<dbReference type="InterPro" id="IPR003591">
    <property type="entry name" value="Leu-rich_rpt_typical-subtyp"/>
</dbReference>
<evidence type="ECO:0000256" key="5">
    <source>
        <dbReference type="ARBA" id="ARBA00022614"/>
    </source>
</evidence>
<dbReference type="InterPro" id="IPR001611">
    <property type="entry name" value="Leu-rich_rpt"/>
</dbReference>
<dbReference type="SUPFAM" id="SSF52075">
    <property type="entry name" value="Outer arm dynein light chain 1"/>
    <property type="match status" value="1"/>
</dbReference>
<gene>
    <name evidence="11" type="ORF">L9F63_015029</name>
</gene>
<feature type="domain" description="Serine/threonine-protein kinase 11-interacting protein PH" evidence="10">
    <location>
        <begin position="550"/>
        <end position="644"/>
    </location>
</feature>
<keyword evidence="6" id="KW-0677">Repeat</keyword>
<comment type="similarity">
    <text evidence="2">Belongs to the STK11IP family.</text>
</comment>
<feature type="compositionally biased region" description="Basic and acidic residues" evidence="7">
    <location>
        <begin position="932"/>
        <end position="948"/>
    </location>
</feature>
<dbReference type="PANTHER" id="PTHR15454:SF69">
    <property type="entry name" value="SERINE_THREONINE-PROTEIN KINASE 11-INTERACTING PROTEIN"/>
    <property type="match status" value="1"/>
</dbReference>
<feature type="domain" description="PLEKHM2 PH" evidence="9">
    <location>
        <begin position="957"/>
        <end position="1013"/>
    </location>
</feature>
<feature type="domain" description="LKB1 serine/threonine kinase interacting protein 1 N-terminal" evidence="8">
    <location>
        <begin position="4"/>
        <end position="86"/>
    </location>
</feature>
<keyword evidence="4" id="KW-0963">Cytoplasm</keyword>
<feature type="non-terminal residue" evidence="11">
    <location>
        <position position="1"/>
    </location>
</feature>
<name>A0AAD8A6T0_DIPPU</name>
<dbReference type="SMART" id="SM00369">
    <property type="entry name" value="LRR_TYP"/>
    <property type="match status" value="2"/>
</dbReference>
<dbReference type="PANTHER" id="PTHR15454">
    <property type="entry name" value="NISCHARIN RELATED"/>
    <property type="match status" value="1"/>
</dbReference>
<dbReference type="InterPro" id="IPR057292">
    <property type="entry name" value="PH_S11IP"/>
</dbReference>
<dbReference type="GO" id="GO:0005737">
    <property type="term" value="C:cytoplasm"/>
    <property type="evidence" value="ECO:0007669"/>
    <property type="project" value="UniProtKB-SubCell"/>
</dbReference>
<dbReference type="Pfam" id="PF15904">
    <property type="entry name" value="LIP1"/>
    <property type="match status" value="1"/>
</dbReference>
<evidence type="ECO:0000256" key="6">
    <source>
        <dbReference type="ARBA" id="ARBA00022737"/>
    </source>
</evidence>